<dbReference type="AlphaFoldDB" id="A0A2T7A8E6"/>
<keyword evidence="3" id="KW-1185">Reference proteome</keyword>
<accession>A0A2T7A8E6</accession>
<comment type="caution">
    <text evidence="2">The sequence shown here is derived from an EMBL/GenBank/DDBJ whole genome shotgun (WGS) entry which is preliminary data.</text>
</comment>
<feature type="compositionally biased region" description="Basic and acidic residues" evidence="1">
    <location>
        <begin position="89"/>
        <end position="100"/>
    </location>
</feature>
<dbReference type="Proteomes" id="UP000244722">
    <property type="component" value="Unassembled WGS sequence"/>
</dbReference>
<feature type="compositionally biased region" description="Acidic residues" evidence="1">
    <location>
        <begin position="160"/>
        <end position="217"/>
    </location>
</feature>
<protein>
    <submittedName>
        <fullName evidence="2">Uncharacterized protein</fullName>
    </submittedName>
</protein>
<dbReference type="EMBL" id="NESQ01000005">
    <property type="protein sequence ID" value="PUU83990.1"/>
    <property type="molecule type" value="Genomic_DNA"/>
</dbReference>
<feature type="region of interest" description="Disordered" evidence="1">
    <location>
        <begin position="132"/>
        <end position="217"/>
    </location>
</feature>
<proteinExistence type="predicted"/>
<organism evidence="2 3">
    <name type="scientific">Tuber borchii</name>
    <name type="common">White truffle</name>
    <dbReference type="NCBI Taxonomy" id="42251"/>
    <lineage>
        <taxon>Eukaryota</taxon>
        <taxon>Fungi</taxon>
        <taxon>Dikarya</taxon>
        <taxon>Ascomycota</taxon>
        <taxon>Pezizomycotina</taxon>
        <taxon>Pezizomycetes</taxon>
        <taxon>Pezizales</taxon>
        <taxon>Tuberaceae</taxon>
        <taxon>Tuber</taxon>
    </lineage>
</organism>
<evidence type="ECO:0000313" key="3">
    <source>
        <dbReference type="Proteomes" id="UP000244722"/>
    </source>
</evidence>
<reference evidence="2 3" key="1">
    <citation type="submission" date="2017-04" db="EMBL/GenBank/DDBJ databases">
        <title>Draft genome sequence of Tuber borchii Vittad., a whitish edible truffle.</title>
        <authorList>
            <consortium name="DOE Joint Genome Institute"/>
            <person name="Murat C."/>
            <person name="Kuo A."/>
            <person name="Barry K.W."/>
            <person name="Clum A."/>
            <person name="Dockter R.B."/>
            <person name="Fauchery L."/>
            <person name="Iotti M."/>
            <person name="Kohler A."/>
            <person name="Labutti K."/>
            <person name="Lindquist E.A."/>
            <person name="Lipzen A."/>
            <person name="Ohm R.A."/>
            <person name="Wang M."/>
            <person name="Grigoriev I.V."/>
            <person name="Zambonelli A."/>
            <person name="Martin F.M."/>
        </authorList>
    </citation>
    <scope>NUCLEOTIDE SEQUENCE [LARGE SCALE GENOMIC DNA]</scope>
    <source>
        <strain evidence="2 3">Tbo3840</strain>
    </source>
</reference>
<dbReference type="OrthoDB" id="10430397at2759"/>
<evidence type="ECO:0000313" key="2">
    <source>
        <dbReference type="EMBL" id="PUU83990.1"/>
    </source>
</evidence>
<sequence length="698" mass="77526">MPVAVLNRKLNNDRVDGQFIVRDYYLQYTRPKSASIDRSIDHTYIAAMSEPRYNLRRTPAHTRGAETFKSVSRKKKAPKTAPARRAKRVPKEAVTHEEPSRGTTKKQKVWAVKNIEVVVPKKSSRAYGILKSGERASSEDSLSELSDSEIISESDRQDDGSSEEEEEEGEGEGEEGEEDEGEEGKEGEDEREDGDENEEEQEEEDGPGEGEEREGEYEPLLSAAKDAIISLTPTIIKDALAATSSAKDVMLRLGRGGPLWGKIAIGGEGARKVAPKRQNIGHMPVDINVKGSPIPRTSLGGGSSVKNVQDRSGYRDGFGGTRWEEVEPIRRNLSEDLSAARVPPKTRGKKAKARHKRTTEEIVTMKSNFINAVVFWVLLCLAYSNGRVRQGVYETFNSLIDHPALQNILGSATSALYTAVTPIAETGIQLFTPPKVLLESRMRTSSAAAAAANYDLEKIIRASQVFANLTRPIVIGLIAGELAAEGSARSHWAPTDMRAKVCDLSAAFDEAYEDLRVLTEAFKATIRRVRERYTLLANMLWDQAPAEVLAGLRLDGRNQQMLKAREQRIKYSGFTVKGKYKIARSALLQEFNKLRALSNKALKSASGAMDKTVEARDLKAVVIEKVVEIAEPLVTGLEGLDKEVYRIVMLFLQEFVVEDYDRWMNLDELFLKEKLEALFTALGRLDGLERLRGPSEER</sequence>
<name>A0A2T7A8E6_TUBBO</name>
<gene>
    <name evidence="2" type="ORF">B9Z19DRAFT_1104822</name>
</gene>
<evidence type="ECO:0000256" key="1">
    <source>
        <dbReference type="SAM" id="MobiDB-lite"/>
    </source>
</evidence>
<feature type="compositionally biased region" description="Basic residues" evidence="1">
    <location>
        <begin position="71"/>
        <end position="88"/>
    </location>
</feature>
<feature type="region of interest" description="Disordered" evidence="1">
    <location>
        <begin position="63"/>
        <end position="107"/>
    </location>
</feature>